<gene>
    <name evidence="2" type="ORF">CEXT_160731</name>
</gene>
<feature type="compositionally biased region" description="Basic and acidic residues" evidence="1">
    <location>
        <begin position="72"/>
        <end position="89"/>
    </location>
</feature>
<evidence type="ECO:0000313" key="3">
    <source>
        <dbReference type="Proteomes" id="UP001054945"/>
    </source>
</evidence>
<evidence type="ECO:0000256" key="1">
    <source>
        <dbReference type="SAM" id="MobiDB-lite"/>
    </source>
</evidence>
<protein>
    <submittedName>
        <fullName evidence="2">Uncharacterized protein</fullName>
    </submittedName>
</protein>
<keyword evidence="3" id="KW-1185">Reference proteome</keyword>
<organism evidence="2 3">
    <name type="scientific">Caerostris extrusa</name>
    <name type="common">Bark spider</name>
    <name type="synonym">Caerostris bankana</name>
    <dbReference type="NCBI Taxonomy" id="172846"/>
    <lineage>
        <taxon>Eukaryota</taxon>
        <taxon>Metazoa</taxon>
        <taxon>Ecdysozoa</taxon>
        <taxon>Arthropoda</taxon>
        <taxon>Chelicerata</taxon>
        <taxon>Arachnida</taxon>
        <taxon>Araneae</taxon>
        <taxon>Araneomorphae</taxon>
        <taxon>Entelegynae</taxon>
        <taxon>Araneoidea</taxon>
        <taxon>Araneidae</taxon>
        <taxon>Caerostris</taxon>
    </lineage>
</organism>
<comment type="caution">
    <text evidence="2">The sequence shown here is derived from an EMBL/GenBank/DDBJ whole genome shotgun (WGS) entry which is preliminary data.</text>
</comment>
<dbReference type="AlphaFoldDB" id="A0AAV4M800"/>
<proteinExistence type="predicted"/>
<name>A0AAV4M800_CAEEX</name>
<evidence type="ECO:0000313" key="2">
    <source>
        <dbReference type="EMBL" id="GIX67950.1"/>
    </source>
</evidence>
<sequence length="107" mass="12244">MDSIVVATPLPHISFRNKWHTLFALTQINKNLIQLHINKNLIHENSPTEKKKRNSLGSSIVEIFVPQQPAVGRKETETDGTEKEEEKTPSQRRNRKRSTAVCALLLF</sequence>
<feature type="region of interest" description="Disordered" evidence="1">
    <location>
        <begin position="68"/>
        <end position="97"/>
    </location>
</feature>
<accession>A0AAV4M800</accession>
<dbReference type="Proteomes" id="UP001054945">
    <property type="component" value="Unassembled WGS sequence"/>
</dbReference>
<dbReference type="EMBL" id="BPLR01019447">
    <property type="protein sequence ID" value="GIX67950.1"/>
    <property type="molecule type" value="Genomic_DNA"/>
</dbReference>
<reference evidence="2 3" key="1">
    <citation type="submission" date="2021-06" db="EMBL/GenBank/DDBJ databases">
        <title>Caerostris extrusa draft genome.</title>
        <authorList>
            <person name="Kono N."/>
            <person name="Arakawa K."/>
        </authorList>
    </citation>
    <scope>NUCLEOTIDE SEQUENCE [LARGE SCALE GENOMIC DNA]</scope>
</reference>